<dbReference type="RefSeq" id="WP_259912552.1">
    <property type="nucleotide sequence ID" value="NZ_JALXTC010000003.1"/>
</dbReference>
<dbReference type="InterPro" id="IPR011611">
    <property type="entry name" value="PfkB_dom"/>
</dbReference>
<evidence type="ECO:0000256" key="3">
    <source>
        <dbReference type="ARBA" id="ARBA00022741"/>
    </source>
</evidence>
<dbReference type="GO" id="GO:0005524">
    <property type="term" value="F:ATP binding"/>
    <property type="evidence" value="ECO:0007669"/>
    <property type="project" value="UniProtKB-KW"/>
</dbReference>
<evidence type="ECO:0000256" key="5">
    <source>
        <dbReference type="ARBA" id="ARBA00022840"/>
    </source>
</evidence>
<keyword evidence="4" id="KW-0418">Kinase</keyword>
<proteinExistence type="inferred from homology"/>
<dbReference type="Gene3D" id="3.40.1190.20">
    <property type="match status" value="1"/>
</dbReference>
<dbReference type="PANTHER" id="PTHR46566">
    <property type="entry name" value="1-PHOSPHOFRUCTOKINASE-RELATED"/>
    <property type="match status" value="1"/>
</dbReference>
<dbReference type="SUPFAM" id="SSF53613">
    <property type="entry name" value="Ribokinase-like"/>
    <property type="match status" value="1"/>
</dbReference>
<organism evidence="8 9">
    <name type="scientific">Dietzia cinnamea</name>
    <dbReference type="NCBI Taxonomy" id="321318"/>
    <lineage>
        <taxon>Bacteria</taxon>
        <taxon>Bacillati</taxon>
        <taxon>Actinomycetota</taxon>
        <taxon>Actinomycetes</taxon>
        <taxon>Mycobacteriales</taxon>
        <taxon>Dietziaceae</taxon>
        <taxon>Dietzia</taxon>
    </lineage>
</organism>
<dbReference type="Proteomes" id="UP001206890">
    <property type="component" value="Unassembled WGS sequence"/>
</dbReference>
<dbReference type="PANTHER" id="PTHR46566:SF5">
    <property type="entry name" value="1-PHOSPHOFRUCTOKINASE"/>
    <property type="match status" value="1"/>
</dbReference>
<dbReference type="CDD" id="cd01164">
    <property type="entry name" value="FruK_PfkB_like"/>
    <property type="match status" value="1"/>
</dbReference>
<sequence>MIVTLTMNPSVDRTAQLPAPLAVGGVNRIAAVDDSPGGKGVNVARVVAAGGVEARAVFPAPPEDPFVTMCAATGVATSVMPTTGAVRINLTLADPEGTTTKINSPGPELDAATLDRVRSTIADLAREAQWVVLSGSLPRGVEDGFYADLVTALRPAGARLAVDTSDAPLAALAARLPEAAPDLVKPNGEELGQLAVDGDTGPVVAAARALRERGVGAVLVTLGGAGAVLVDDDETWFANAPAVRVRSTVGAGDSALAGYLLAGARGLPPRDRLAWAVGHGSVAASLPGTGLPLGLDPATFRATLRRLD</sequence>
<evidence type="ECO:0000256" key="6">
    <source>
        <dbReference type="PIRNR" id="PIRNR000535"/>
    </source>
</evidence>
<protein>
    <submittedName>
        <fullName evidence="8">1-phosphofructokinase family hexose kinase</fullName>
    </submittedName>
</protein>
<comment type="similarity">
    <text evidence="1">Belongs to the carbohydrate kinase PfkB family.</text>
</comment>
<dbReference type="InterPro" id="IPR017583">
    <property type="entry name" value="Tagatose/fructose_Pkinase"/>
</dbReference>
<dbReference type="InterPro" id="IPR029056">
    <property type="entry name" value="Ribokinase-like"/>
</dbReference>
<evidence type="ECO:0000259" key="7">
    <source>
        <dbReference type="Pfam" id="PF00294"/>
    </source>
</evidence>
<name>A0AAW5Q2J9_9ACTN</name>
<keyword evidence="5" id="KW-0067">ATP-binding</keyword>
<evidence type="ECO:0000256" key="1">
    <source>
        <dbReference type="ARBA" id="ARBA00010688"/>
    </source>
</evidence>
<dbReference type="InterPro" id="IPR002173">
    <property type="entry name" value="Carboh/pur_kinase_PfkB_CS"/>
</dbReference>
<dbReference type="PROSITE" id="PS00584">
    <property type="entry name" value="PFKB_KINASES_2"/>
    <property type="match status" value="1"/>
</dbReference>
<keyword evidence="2 6" id="KW-0808">Transferase</keyword>
<feature type="domain" description="Carbohydrate kinase PfkB" evidence="7">
    <location>
        <begin position="8"/>
        <end position="292"/>
    </location>
</feature>
<gene>
    <name evidence="8" type="ORF">M3D93_01385</name>
</gene>
<dbReference type="NCBIfam" id="TIGR03168">
    <property type="entry name" value="1-PFK"/>
    <property type="match status" value="1"/>
</dbReference>
<accession>A0AAW5Q2J9</accession>
<dbReference type="GO" id="GO:0005829">
    <property type="term" value="C:cytosol"/>
    <property type="evidence" value="ECO:0007669"/>
    <property type="project" value="TreeGrafter"/>
</dbReference>
<dbReference type="GO" id="GO:0008443">
    <property type="term" value="F:phosphofructokinase activity"/>
    <property type="evidence" value="ECO:0007669"/>
    <property type="project" value="TreeGrafter"/>
</dbReference>
<dbReference type="EMBL" id="JALXTC010000003">
    <property type="protein sequence ID" value="MCT2116418.1"/>
    <property type="molecule type" value="Genomic_DNA"/>
</dbReference>
<dbReference type="AlphaFoldDB" id="A0AAW5Q2J9"/>
<keyword evidence="3" id="KW-0547">Nucleotide-binding</keyword>
<comment type="caution">
    <text evidence="8">The sequence shown here is derived from an EMBL/GenBank/DDBJ whole genome shotgun (WGS) entry which is preliminary data.</text>
</comment>
<evidence type="ECO:0000256" key="4">
    <source>
        <dbReference type="ARBA" id="ARBA00022777"/>
    </source>
</evidence>
<evidence type="ECO:0000313" key="9">
    <source>
        <dbReference type="Proteomes" id="UP001206890"/>
    </source>
</evidence>
<evidence type="ECO:0000313" key="8">
    <source>
        <dbReference type="EMBL" id="MCT2116418.1"/>
    </source>
</evidence>
<dbReference type="Pfam" id="PF00294">
    <property type="entry name" value="PfkB"/>
    <property type="match status" value="1"/>
</dbReference>
<evidence type="ECO:0000256" key="2">
    <source>
        <dbReference type="ARBA" id="ARBA00022679"/>
    </source>
</evidence>
<dbReference type="PIRSF" id="PIRSF000535">
    <property type="entry name" value="1PFK/6PFK/LacC"/>
    <property type="match status" value="1"/>
</dbReference>
<reference evidence="8" key="1">
    <citation type="submission" date="2022-04" db="EMBL/GenBank/DDBJ databases">
        <title>Human microbiome associated bacterial genomes.</title>
        <authorList>
            <person name="Sandstrom S."/>
            <person name="Salamzade R."/>
            <person name="Kalan L.R."/>
        </authorList>
    </citation>
    <scope>NUCLEOTIDE SEQUENCE</scope>
    <source>
        <strain evidence="8">P3-SID1762</strain>
    </source>
</reference>